<keyword evidence="1" id="KW-1133">Transmembrane helix</keyword>
<accession>A0ABN7CDW7</accession>
<keyword evidence="3" id="KW-1185">Reference proteome</keyword>
<dbReference type="Proteomes" id="UP001380186">
    <property type="component" value="Chromosome"/>
</dbReference>
<protein>
    <submittedName>
        <fullName evidence="2">TM2 domain-containing protein</fullName>
    </submittedName>
</protein>
<evidence type="ECO:0000256" key="1">
    <source>
        <dbReference type="SAM" id="Phobius"/>
    </source>
</evidence>
<feature type="transmembrane region" description="Helical" evidence="1">
    <location>
        <begin position="105"/>
        <end position="123"/>
    </location>
</feature>
<dbReference type="RefSeq" id="WP_338615158.1">
    <property type="nucleotide sequence ID" value="NZ_AP029022.1"/>
</dbReference>
<evidence type="ECO:0000313" key="2">
    <source>
        <dbReference type="EMBL" id="BEV04592.1"/>
    </source>
</evidence>
<feature type="transmembrane region" description="Helical" evidence="1">
    <location>
        <begin position="129"/>
        <end position="148"/>
    </location>
</feature>
<name>A0ABN7CDW7_9FLAO</name>
<keyword evidence="1" id="KW-0472">Membrane</keyword>
<organism evidence="2 3">
    <name type="scientific">Chryseobacterium gambrini</name>
    <dbReference type="NCBI Taxonomy" id="373672"/>
    <lineage>
        <taxon>Bacteria</taxon>
        <taxon>Pseudomonadati</taxon>
        <taxon>Bacteroidota</taxon>
        <taxon>Flavobacteriia</taxon>
        <taxon>Flavobacteriales</taxon>
        <taxon>Weeksellaceae</taxon>
        <taxon>Chryseobacterium group</taxon>
        <taxon>Chryseobacterium</taxon>
    </lineage>
</organism>
<sequence>MKKKNINEFAFEIRNKYPNTYNDLHDDELVKLWLRKFPGDKSKIIDSENYLQPVTEPIFDLNDNVLYISNSITDSLPAMVRNELKKLHSSKQEEFLEEYKRRKKSVFVGYVCWLFFGWQYAYIRKWGVQILYWFTGGGFLIWAFIDLFRIPKLVSNYNKDISIDVMRNLKSIS</sequence>
<reference evidence="2 3" key="1">
    <citation type="journal article" date="2020" name="Microbes Environ.">
        <title>Synthetic bacterial community of duckweed: a simple and stable system to study plant-microbe interactions.</title>
        <authorList>
            <person name="Ishizawa H."/>
            <person name="Tada M."/>
            <person name="Kuroda M."/>
            <person name="Inoue D."/>
            <person name="Futamata H."/>
            <person name="Ike M."/>
        </authorList>
    </citation>
    <scope>NUCLEOTIDE SEQUENCE [LARGE SCALE GENOMIC DNA]</scope>
    <source>
        <strain evidence="2 3">DW100</strain>
    </source>
</reference>
<dbReference type="EMBL" id="AP029022">
    <property type="protein sequence ID" value="BEV04592.1"/>
    <property type="molecule type" value="Genomic_DNA"/>
</dbReference>
<evidence type="ECO:0000313" key="3">
    <source>
        <dbReference type="Proteomes" id="UP001380186"/>
    </source>
</evidence>
<gene>
    <name evidence="2" type="ORF">CRDW_19660</name>
</gene>
<proteinExistence type="predicted"/>
<keyword evidence="1" id="KW-0812">Transmembrane</keyword>